<keyword evidence="3" id="KW-0238">DNA-binding</keyword>
<evidence type="ECO:0000259" key="5">
    <source>
        <dbReference type="Pfam" id="PF04545"/>
    </source>
</evidence>
<reference evidence="6" key="2">
    <citation type="submission" date="2010-03" db="EMBL/GenBank/DDBJ databases">
        <authorList>
            <person name="Pajon A."/>
        </authorList>
    </citation>
    <scope>NUCLEOTIDE SEQUENCE</scope>
    <source>
        <strain evidence="6">Type strain: 18P13</strain>
    </source>
</reference>
<accession>D4LC66</accession>
<evidence type="ECO:0000256" key="2">
    <source>
        <dbReference type="ARBA" id="ARBA00023082"/>
    </source>
</evidence>
<evidence type="ECO:0000256" key="1">
    <source>
        <dbReference type="ARBA" id="ARBA00023015"/>
    </source>
</evidence>
<keyword evidence="1" id="KW-0805">Transcription regulation</keyword>
<keyword evidence="2" id="KW-0731">Sigma factor</keyword>
<feature type="domain" description="RNA polymerase sigma-70 region 4" evidence="5">
    <location>
        <begin position="157"/>
        <end position="200"/>
    </location>
</feature>
<dbReference type="STRING" id="213810.RUM_10520"/>
<dbReference type="SUPFAM" id="SSF88946">
    <property type="entry name" value="Sigma2 domain of RNA polymerase sigma factors"/>
    <property type="match status" value="1"/>
</dbReference>
<dbReference type="GO" id="GO:0006352">
    <property type="term" value="P:DNA-templated transcription initiation"/>
    <property type="evidence" value="ECO:0007669"/>
    <property type="project" value="InterPro"/>
</dbReference>
<proteinExistence type="predicted"/>
<dbReference type="Pfam" id="PF04545">
    <property type="entry name" value="Sigma70_r4"/>
    <property type="match status" value="1"/>
</dbReference>
<dbReference type="InterPro" id="IPR007630">
    <property type="entry name" value="RNA_pol_sigma70_r4"/>
</dbReference>
<dbReference type="SUPFAM" id="SSF88659">
    <property type="entry name" value="Sigma3 and sigma4 domains of RNA polymerase sigma factors"/>
    <property type="match status" value="1"/>
</dbReference>
<name>D4LC66_RUMC1</name>
<dbReference type="RefSeq" id="WP_015558118.1">
    <property type="nucleotide sequence ID" value="NC_021039.1"/>
</dbReference>
<gene>
    <name evidence="6" type="ordered locus">RUM_10520</name>
</gene>
<reference evidence="6" key="1">
    <citation type="submission" date="2010-03" db="EMBL/GenBank/DDBJ databases">
        <title>The genome sequence of Ruminococcus sp. 18P13.</title>
        <authorList>
            <consortium name="metaHIT consortium -- http://www.metahit.eu/"/>
            <person name="Pajon A."/>
            <person name="Turner K."/>
            <person name="Parkhill J."/>
            <person name="Bernalier A."/>
        </authorList>
    </citation>
    <scope>NUCLEOTIDE SEQUENCE [LARGE SCALE GENOMIC DNA]</scope>
    <source>
        <strain evidence="6">Type strain: 18P13</strain>
    </source>
</reference>
<dbReference type="Proteomes" id="UP000007054">
    <property type="component" value="Chromosome"/>
</dbReference>
<sequence length="235" mass="26557">MTNEQLAALIQAGDAPELLPILWERTKRYLYKLAGRAYSAYKESCDRAGIVMDDLRQGCYEAFLQAVGAYKPESGFAFLSFTAYPFKNVLHSMLGIRTRRRDPLNECSSLDAPADPEGESTFLELLPDPEALPIYTDLEEQEDAAAVHAAVERLKSPVQRRVICLCDFSGMSQKAAGEALGVSGERVRQIRRAALRELRKDPVLQQLYLENCRHSEQLHLQRIEFRPDLHALYTP</sequence>
<evidence type="ECO:0000313" key="7">
    <source>
        <dbReference type="Proteomes" id="UP000007054"/>
    </source>
</evidence>
<dbReference type="InterPro" id="IPR013325">
    <property type="entry name" value="RNA_pol_sigma_r2"/>
</dbReference>
<dbReference type="GO" id="GO:0016987">
    <property type="term" value="F:sigma factor activity"/>
    <property type="evidence" value="ECO:0007669"/>
    <property type="project" value="UniProtKB-KW"/>
</dbReference>
<dbReference type="PATRIC" id="fig|213810.4.peg.952"/>
<dbReference type="PANTHER" id="PTHR30385:SF8">
    <property type="entry name" value="RNA POLYMERASE SIGMA-E FACTOR"/>
    <property type="match status" value="1"/>
</dbReference>
<dbReference type="InterPro" id="IPR036388">
    <property type="entry name" value="WH-like_DNA-bd_sf"/>
</dbReference>
<organism evidence="6 7">
    <name type="scientific">Ruminococcus champanellensis (strain DSM 18848 / JCM 17042 / KCTC 15320 / 18P13)</name>
    <dbReference type="NCBI Taxonomy" id="213810"/>
    <lineage>
        <taxon>Bacteria</taxon>
        <taxon>Bacillati</taxon>
        <taxon>Bacillota</taxon>
        <taxon>Clostridia</taxon>
        <taxon>Eubacteriales</taxon>
        <taxon>Oscillospiraceae</taxon>
        <taxon>Ruminococcus</taxon>
    </lineage>
</organism>
<dbReference type="GO" id="GO:0003677">
    <property type="term" value="F:DNA binding"/>
    <property type="evidence" value="ECO:0007669"/>
    <property type="project" value="UniProtKB-KW"/>
</dbReference>
<dbReference type="InterPro" id="IPR014284">
    <property type="entry name" value="RNA_pol_sigma-70_dom"/>
</dbReference>
<keyword evidence="4" id="KW-0804">Transcription</keyword>
<dbReference type="EMBL" id="FP929052">
    <property type="protein sequence ID" value="CBL17211.1"/>
    <property type="molecule type" value="Genomic_DNA"/>
</dbReference>
<dbReference type="Gene3D" id="1.10.10.10">
    <property type="entry name" value="Winged helix-like DNA-binding domain superfamily/Winged helix DNA-binding domain"/>
    <property type="match status" value="1"/>
</dbReference>
<evidence type="ECO:0000256" key="4">
    <source>
        <dbReference type="ARBA" id="ARBA00023163"/>
    </source>
</evidence>
<dbReference type="AlphaFoldDB" id="D4LC66"/>
<dbReference type="PANTHER" id="PTHR30385">
    <property type="entry name" value="SIGMA FACTOR F FLAGELLAR"/>
    <property type="match status" value="1"/>
</dbReference>
<evidence type="ECO:0000256" key="3">
    <source>
        <dbReference type="ARBA" id="ARBA00023125"/>
    </source>
</evidence>
<dbReference type="GeneID" id="83155805"/>
<keyword evidence="7" id="KW-1185">Reference proteome</keyword>
<dbReference type="HOGENOM" id="CLU_080991_0_0_9"/>
<evidence type="ECO:0000313" key="6">
    <source>
        <dbReference type="EMBL" id="CBL17211.1"/>
    </source>
</evidence>
<protein>
    <submittedName>
        <fullName evidence="6">RNA polymerase sigma factor, sigma-70 family</fullName>
    </submittedName>
</protein>
<dbReference type="NCBIfam" id="TIGR02937">
    <property type="entry name" value="sigma70-ECF"/>
    <property type="match status" value="1"/>
</dbReference>
<dbReference type="InterPro" id="IPR013324">
    <property type="entry name" value="RNA_pol_sigma_r3/r4-like"/>
</dbReference>
<dbReference type="KEGG" id="rch:RUM_10520"/>